<dbReference type="PANTHER" id="PTHR43792">
    <property type="entry name" value="GNAT FAMILY, PUTATIVE (AFU_ORTHOLOGUE AFUA_3G00765)-RELATED-RELATED"/>
    <property type="match status" value="1"/>
</dbReference>
<dbReference type="EMBL" id="CP043869">
    <property type="protein sequence ID" value="QEQ97263.1"/>
    <property type="molecule type" value="Genomic_DNA"/>
</dbReference>
<evidence type="ECO:0000259" key="1">
    <source>
        <dbReference type="PROSITE" id="PS51186"/>
    </source>
</evidence>
<dbReference type="Pfam" id="PF13302">
    <property type="entry name" value="Acetyltransf_3"/>
    <property type="match status" value="1"/>
</dbReference>
<dbReference type="InterPro" id="IPR000182">
    <property type="entry name" value="GNAT_dom"/>
</dbReference>
<dbReference type="Gene3D" id="3.40.630.30">
    <property type="match status" value="1"/>
</dbReference>
<keyword evidence="3" id="KW-1185">Reference proteome</keyword>
<name>A0A5P1RCD8_9GAMM</name>
<dbReference type="AlphaFoldDB" id="A0A5P1RCD8"/>
<reference evidence="2 3" key="1">
    <citation type="journal article" date="2019" name="Biochem. Eng. J.">
        <title>Metabolic engineering of the marine bacteria Neptunomonas concharum for the production of acetoin and meso-2,3-butanediol from acetate.</title>
        <authorList>
            <person name="Li W."/>
            <person name="Pu N."/>
            <person name="Liu C.-X."/>
            <person name="Yuan Q.-P."/>
            <person name="Li Z.-J."/>
        </authorList>
    </citation>
    <scope>NUCLEOTIDE SEQUENCE [LARGE SCALE GENOMIC DNA]</scope>
    <source>
        <strain evidence="2 3">JCM17730</strain>
    </source>
</reference>
<dbReference type="GO" id="GO:0016747">
    <property type="term" value="F:acyltransferase activity, transferring groups other than amino-acyl groups"/>
    <property type="evidence" value="ECO:0007669"/>
    <property type="project" value="InterPro"/>
</dbReference>
<gene>
    <name evidence="2" type="ORF">F0U83_11365</name>
</gene>
<feature type="domain" description="N-acetyltransferase" evidence="1">
    <location>
        <begin position="14"/>
        <end position="171"/>
    </location>
</feature>
<dbReference type="SUPFAM" id="SSF55729">
    <property type="entry name" value="Acyl-CoA N-acyltransferases (Nat)"/>
    <property type="match status" value="1"/>
</dbReference>
<dbReference type="InterPro" id="IPR051531">
    <property type="entry name" value="N-acetyltransferase"/>
</dbReference>
<evidence type="ECO:0000313" key="2">
    <source>
        <dbReference type="EMBL" id="QEQ97263.1"/>
    </source>
</evidence>
<dbReference type="PANTHER" id="PTHR43792:SF1">
    <property type="entry name" value="N-ACETYLTRANSFERASE DOMAIN-CONTAINING PROTEIN"/>
    <property type="match status" value="1"/>
</dbReference>
<protein>
    <submittedName>
        <fullName evidence="2">GNAT family N-acetyltransferase</fullName>
    </submittedName>
</protein>
<evidence type="ECO:0000313" key="3">
    <source>
        <dbReference type="Proteomes" id="UP000324760"/>
    </source>
</evidence>
<dbReference type="PROSITE" id="PS51186">
    <property type="entry name" value="GNAT"/>
    <property type="match status" value="1"/>
</dbReference>
<sequence length="183" mass="20974">MTFLVPNKVETKRLILRQFTESDWEDLHHYYSSDAATKFTVGRPFTEGETWRTMCSMIGHWQIRGYGPYAIEEKQSGRVLGTAGFWFPNDWPSPEIKWALAPDYWGKGFASEAARAVQKTGQDFLPHISLISFINADNHASIQLAKAIGACFEEEVPFRGAQWHIYRHPRKSVEREGTSHSHS</sequence>
<dbReference type="KEGG" id="ncu:F0U83_11365"/>
<organism evidence="2 3">
    <name type="scientific">Neptunomonas concharum</name>
    <dbReference type="NCBI Taxonomy" id="1031538"/>
    <lineage>
        <taxon>Bacteria</taxon>
        <taxon>Pseudomonadati</taxon>
        <taxon>Pseudomonadota</taxon>
        <taxon>Gammaproteobacteria</taxon>
        <taxon>Oceanospirillales</taxon>
        <taxon>Oceanospirillaceae</taxon>
        <taxon>Neptunomonas</taxon>
    </lineage>
</organism>
<dbReference type="OrthoDB" id="9801656at2"/>
<dbReference type="Proteomes" id="UP000324760">
    <property type="component" value="Chromosome"/>
</dbReference>
<dbReference type="InterPro" id="IPR016181">
    <property type="entry name" value="Acyl_CoA_acyltransferase"/>
</dbReference>
<accession>A0A5P1RCD8</accession>
<dbReference type="RefSeq" id="WP_138987094.1">
    <property type="nucleotide sequence ID" value="NZ_CP043869.1"/>
</dbReference>
<keyword evidence="2" id="KW-0808">Transferase</keyword>
<proteinExistence type="predicted"/>